<sequence>MNYIPWVGQCFLRALSIDDRNSYVVLAAVWAADRESFLEAARDALASQHYTLYWADNVMPANQWIRQQGPDPEAISLARRVSPEHPVELGEVQRHQKDTTDIKTEDWLKHQVLGKVKPLDAQLGTLDPLSVPPSLHPYLFEVSPPSLAEQDLYKNQPQVPPLRTYAVLDTSRVPLLLERLEEANLPFQCLFKGDAEESLKTAAPYLVELKENHKFTRQLFSKTGMASDLWDRYPGVYFRSRALIDQLATHFRRFTKVKNEQGKWLFYRFWDSNFFLVVLKQLSPAKGLAIMPPHLIHSMLCISMDGIDFFKTQSLENIPNVGCELILDDTLYAELHKRSLELFVYRLRQQYVDEKGMNEDLFSDVMSSVELYQFGERETIRKIFDYALAHDENLLGKEELTEELTEKQSMPDSIRLGRLMIKVNRSASHDAP</sequence>
<name>A0A063Y3L9_9GAMM</name>
<proteinExistence type="predicted"/>
<evidence type="ECO:0000259" key="1">
    <source>
        <dbReference type="Pfam" id="PF13503"/>
    </source>
</evidence>
<dbReference type="AlphaFoldDB" id="A0A063Y3L9"/>
<dbReference type="OrthoDB" id="7833020at2"/>
<dbReference type="Pfam" id="PF13503">
    <property type="entry name" value="DUF4123"/>
    <property type="match status" value="1"/>
</dbReference>
<feature type="domain" description="DUF4123" evidence="1">
    <location>
        <begin position="165"/>
        <end position="285"/>
    </location>
</feature>
<comment type="caution">
    <text evidence="2">The sequence shown here is derived from an EMBL/GenBank/DDBJ whole genome shotgun (WGS) entry which is preliminary data.</text>
</comment>
<protein>
    <recommendedName>
        <fullName evidence="1">DUF4123 domain-containing protein</fullName>
    </recommendedName>
</protein>
<gene>
    <name evidence="2" type="ORF">ADINL_0547</name>
</gene>
<dbReference type="EMBL" id="JMSZ01000015">
    <property type="protein sequence ID" value="KDE40898.1"/>
    <property type="molecule type" value="Genomic_DNA"/>
</dbReference>
<evidence type="ECO:0000313" key="3">
    <source>
        <dbReference type="Proteomes" id="UP000027318"/>
    </source>
</evidence>
<accession>A0A063Y3L9</accession>
<dbReference type="STRING" id="267850.ADINL_0547"/>
<dbReference type="RefSeq" id="WP_036543709.1">
    <property type="nucleotide sequence ID" value="NZ_JMSZ01000015.1"/>
</dbReference>
<reference evidence="2 3" key="1">
    <citation type="journal article" date="2005" name="Int. J. Syst. Evol. Microbiol.">
        <title>Nitrincola lacisaponensis gen. nov., sp. nov., a novel alkaliphilic bacterium isolated from an alkaline, saline lake.</title>
        <authorList>
            <person name="Dimitriu P.A."/>
            <person name="Shukla S.K."/>
            <person name="Conradt J."/>
            <person name="Marquez M.C."/>
            <person name="Ventosa A."/>
            <person name="Maglia A."/>
            <person name="Peyton B.M."/>
            <person name="Pinkart H.C."/>
            <person name="Mormile M.R."/>
        </authorList>
    </citation>
    <scope>NUCLEOTIDE SEQUENCE [LARGE SCALE GENOMIC DNA]</scope>
    <source>
        <strain evidence="2 3">4CA</strain>
    </source>
</reference>
<keyword evidence="3" id="KW-1185">Reference proteome</keyword>
<evidence type="ECO:0000313" key="2">
    <source>
        <dbReference type="EMBL" id="KDE40898.1"/>
    </source>
</evidence>
<dbReference type="Proteomes" id="UP000027318">
    <property type="component" value="Unassembled WGS sequence"/>
</dbReference>
<organism evidence="2 3">
    <name type="scientific">Nitrincola lacisaponensis</name>
    <dbReference type="NCBI Taxonomy" id="267850"/>
    <lineage>
        <taxon>Bacteria</taxon>
        <taxon>Pseudomonadati</taxon>
        <taxon>Pseudomonadota</taxon>
        <taxon>Gammaproteobacteria</taxon>
        <taxon>Oceanospirillales</taxon>
        <taxon>Oceanospirillaceae</taxon>
        <taxon>Nitrincola</taxon>
    </lineage>
</organism>
<dbReference type="InterPro" id="IPR025391">
    <property type="entry name" value="DUF4123"/>
</dbReference>